<proteinExistence type="predicted"/>
<gene>
    <name evidence="2" type="ORF">DY000_02010480</name>
</gene>
<dbReference type="CDD" id="cd06222">
    <property type="entry name" value="RNase_H_like"/>
    <property type="match status" value="1"/>
</dbReference>
<dbReference type="Gene3D" id="3.30.420.10">
    <property type="entry name" value="Ribonuclease H-like superfamily/Ribonuclease H"/>
    <property type="match status" value="1"/>
</dbReference>
<feature type="domain" description="RNase H type-1" evidence="1">
    <location>
        <begin position="5"/>
        <end position="114"/>
    </location>
</feature>
<sequence length="130" mass="14644">MYHGKSTRDATGLGLGLLEDDKPILFGTKGDIKTVSPLRAEAEVLLWTMQEMLNEGQREIHLESVCEQLVKFVHMEEEWPALASELDEIKALCNDLSFIPRSKYVCADHLAKDARSREVNSAYVNCFALC</sequence>
<dbReference type="InterPro" id="IPR002156">
    <property type="entry name" value="RNaseH_domain"/>
</dbReference>
<dbReference type="Pfam" id="PF13456">
    <property type="entry name" value="RVT_3"/>
    <property type="match status" value="1"/>
</dbReference>
<accession>A0ABQ7C5A2</accession>
<dbReference type="InterPro" id="IPR036397">
    <property type="entry name" value="RNaseH_sf"/>
</dbReference>
<dbReference type="Proteomes" id="UP000266723">
    <property type="component" value="Unassembled WGS sequence"/>
</dbReference>
<organism evidence="2 3">
    <name type="scientific">Brassica cretica</name>
    <name type="common">Mustard</name>
    <dbReference type="NCBI Taxonomy" id="69181"/>
    <lineage>
        <taxon>Eukaryota</taxon>
        <taxon>Viridiplantae</taxon>
        <taxon>Streptophyta</taxon>
        <taxon>Embryophyta</taxon>
        <taxon>Tracheophyta</taxon>
        <taxon>Spermatophyta</taxon>
        <taxon>Magnoliopsida</taxon>
        <taxon>eudicotyledons</taxon>
        <taxon>Gunneridae</taxon>
        <taxon>Pentapetalae</taxon>
        <taxon>rosids</taxon>
        <taxon>malvids</taxon>
        <taxon>Brassicales</taxon>
        <taxon>Brassicaceae</taxon>
        <taxon>Brassiceae</taxon>
        <taxon>Brassica</taxon>
    </lineage>
</organism>
<keyword evidence="3" id="KW-1185">Reference proteome</keyword>
<evidence type="ECO:0000313" key="3">
    <source>
        <dbReference type="Proteomes" id="UP000266723"/>
    </source>
</evidence>
<dbReference type="InterPro" id="IPR044730">
    <property type="entry name" value="RNase_H-like_dom_plant"/>
</dbReference>
<name>A0ABQ7C5A2_BRACR</name>
<dbReference type="EMBL" id="QGKV02000832">
    <property type="protein sequence ID" value="KAF3546508.1"/>
    <property type="molecule type" value="Genomic_DNA"/>
</dbReference>
<evidence type="ECO:0000313" key="2">
    <source>
        <dbReference type="EMBL" id="KAF3546508.1"/>
    </source>
</evidence>
<protein>
    <recommendedName>
        <fullName evidence="1">RNase H type-1 domain-containing protein</fullName>
    </recommendedName>
</protein>
<reference evidence="2 3" key="1">
    <citation type="journal article" date="2020" name="BMC Genomics">
        <title>Intraspecific diversification of the crop wild relative Brassica cretica Lam. using demographic model selection.</title>
        <authorList>
            <person name="Kioukis A."/>
            <person name="Michalopoulou V.A."/>
            <person name="Briers L."/>
            <person name="Pirintsos S."/>
            <person name="Studholme D.J."/>
            <person name="Pavlidis P."/>
            <person name="Sarris P.F."/>
        </authorList>
    </citation>
    <scope>NUCLEOTIDE SEQUENCE [LARGE SCALE GENOMIC DNA]</scope>
    <source>
        <strain evidence="3">cv. PFS-1207/04</strain>
    </source>
</reference>
<evidence type="ECO:0000259" key="1">
    <source>
        <dbReference type="Pfam" id="PF13456"/>
    </source>
</evidence>
<comment type="caution">
    <text evidence="2">The sequence shown here is derived from an EMBL/GenBank/DDBJ whole genome shotgun (WGS) entry which is preliminary data.</text>
</comment>